<dbReference type="EMBL" id="JANPWB010000014">
    <property type="protein sequence ID" value="KAJ1099237.1"/>
    <property type="molecule type" value="Genomic_DNA"/>
</dbReference>
<protein>
    <submittedName>
        <fullName evidence="2">Uncharacterized protein</fullName>
    </submittedName>
</protein>
<evidence type="ECO:0000313" key="3">
    <source>
        <dbReference type="Proteomes" id="UP001066276"/>
    </source>
</evidence>
<name>A0AAV7M6U5_PLEWA</name>
<dbReference type="Proteomes" id="UP001066276">
    <property type="component" value="Chromosome 10"/>
</dbReference>
<comment type="caution">
    <text evidence="2">The sequence shown here is derived from an EMBL/GenBank/DDBJ whole genome shotgun (WGS) entry which is preliminary data.</text>
</comment>
<evidence type="ECO:0000256" key="1">
    <source>
        <dbReference type="SAM" id="MobiDB-lite"/>
    </source>
</evidence>
<accession>A0AAV7M6U5</accession>
<gene>
    <name evidence="2" type="ORF">NDU88_004341</name>
</gene>
<reference evidence="2" key="1">
    <citation type="journal article" date="2022" name="bioRxiv">
        <title>Sequencing and chromosome-scale assembly of the giantPleurodeles waltlgenome.</title>
        <authorList>
            <person name="Brown T."/>
            <person name="Elewa A."/>
            <person name="Iarovenko S."/>
            <person name="Subramanian E."/>
            <person name="Araus A.J."/>
            <person name="Petzold A."/>
            <person name="Susuki M."/>
            <person name="Suzuki K.-i.T."/>
            <person name="Hayashi T."/>
            <person name="Toyoda A."/>
            <person name="Oliveira C."/>
            <person name="Osipova E."/>
            <person name="Leigh N.D."/>
            <person name="Simon A."/>
            <person name="Yun M.H."/>
        </authorList>
    </citation>
    <scope>NUCLEOTIDE SEQUENCE</scope>
    <source>
        <strain evidence="2">20211129_DDA</strain>
        <tissue evidence="2">Liver</tissue>
    </source>
</reference>
<proteinExistence type="predicted"/>
<sequence>MLPWPANPKELPASKAEPGKCCGNPENAIKTVNFKEEARGSKGILRSGAGGPDEVKRQILGGETWQLALNETIFNSMACLPFIVI</sequence>
<keyword evidence="3" id="KW-1185">Reference proteome</keyword>
<feature type="region of interest" description="Disordered" evidence="1">
    <location>
        <begin position="1"/>
        <end position="22"/>
    </location>
</feature>
<organism evidence="2 3">
    <name type="scientific">Pleurodeles waltl</name>
    <name type="common">Iberian ribbed newt</name>
    <dbReference type="NCBI Taxonomy" id="8319"/>
    <lineage>
        <taxon>Eukaryota</taxon>
        <taxon>Metazoa</taxon>
        <taxon>Chordata</taxon>
        <taxon>Craniata</taxon>
        <taxon>Vertebrata</taxon>
        <taxon>Euteleostomi</taxon>
        <taxon>Amphibia</taxon>
        <taxon>Batrachia</taxon>
        <taxon>Caudata</taxon>
        <taxon>Salamandroidea</taxon>
        <taxon>Salamandridae</taxon>
        <taxon>Pleurodelinae</taxon>
        <taxon>Pleurodeles</taxon>
    </lineage>
</organism>
<evidence type="ECO:0000313" key="2">
    <source>
        <dbReference type="EMBL" id="KAJ1099237.1"/>
    </source>
</evidence>
<dbReference type="AlphaFoldDB" id="A0AAV7M6U5"/>